<dbReference type="Proteomes" id="UP001217089">
    <property type="component" value="Unassembled WGS sequence"/>
</dbReference>
<reference evidence="1 2" key="1">
    <citation type="submission" date="2022-12" db="EMBL/GenBank/DDBJ databases">
        <title>Chromosome-level genome of Tegillarca granosa.</title>
        <authorList>
            <person name="Kim J."/>
        </authorList>
    </citation>
    <scope>NUCLEOTIDE SEQUENCE [LARGE SCALE GENOMIC DNA]</scope>
    <source>
        <strain evidence="1">Teg-2019</strain>
        <tissue evidence="1">Adductor muscle</tissue>
    </source>
</reference>
<keyword evidence="2" id="KW-1185">Reference proteome</keyword>
<organism evidence="1 2">
    <name type="scientific">Tegillarca granosa</name>
    <name type="common">Malaysian cockle</name>
    <name type="synonym">Anadara granosa</name>
    <dbReference type="NCBI Taxonomy" id="220873"/>
    <lineage>
        <taxon>Eukaryota</taxon>
        <taxon>Metazoa</taxon>
        <taxon>Spiralia</taxon>
        <taxon>Lophotrochozoa</taxon>
        <taxon>Mollusca</taxon>
        <taxon>Bivalvia</taxon>
        <taxon>Autobranchia</taxon>
        <taxon>Pteriomorphia</taxon>
        <taxon>Arcoida</taxon>
        <taxon>Arcoidea</taxon>
        <taxon>Arcidae</taxon>
        <taxon>Tegillarca</taxon>
    </lineage>
</organism>
<dbReference type="EMBL" id="JARBDR010000919">
    <property type="protein sequence ID" value="KAJ8300977.1"/>
    <property type="molecule type" value="Genomic_DNA"/>
</dbReference>
<accession>A0ABQ9EAQ8</accession>
<evidence type="ECO:0000313" key="1">
    <source>
        <dbReference type="EMBL" id="KAJ8300977.1"/>
    </source>
</evidence>
<evidence type="ECO:0000313" key="2">
    <source>
        <dbReference type="Proteomes" id="UP001217089"/>
    </source>
</evidence>
<name>A0ABQ9EAQ8_TEGGR</name>
<proteinExistence type="predicted"/>
<gene>
    <name evidence="1" type="ORF">KUTeg_022496</name>
</gene>
<protein>
    <submittedName>
        <fullName evidence="1">Uncharacterized protein</fullName>
    </submittedName>
</protein>
<sequence length="75" mass="9055">MYLCMISPLIYHCAKQSKCVRMGNILNQELLHLNTSLYHKIAKCEYLYILFFIIYKNKRFSTAETDKYIKHEFLN</sequence>
<comment type="caution">
    <text evidence="1">The sequence shown here is derived from an EMBL/GenBank/DDBJ whole genome shotgun (WGS) entry which is preliminary data.</text>
</comment>